<protein>
    <submittedName>
        <fullName evidence="2">Uncharacterized protein</fullName>
    </submittedName>
</protein>
<accession>A0A9D5K0K3</accession>
<feature type="transmembrane region" description="Helical" evidence="1">
    <location>
        <begin position="6"/>
        <end position="25"/>
    </location>
</feature>
<dbReference type="AlphaFoldDB" id="A0A9D5K0K3"/>
<evidence type="ECO:0000313" key="2">
    <source>
        <dbReference type="EMBL" id="MBD3327176.1"/>
    </source>
</evidence>
<feature type="transmembrane region" description="Helical" evidence="1">
    <location>
        <begin position="109"/>
        <end position="127"/>
    </location>
</feature>
<sequence length="184" mass="20279">MTFLGYLILVFIGIYGLVIVVEYVLSGNTQRFLLEGVILLIALVVFVGLGVWFAAQTPPPPLLTSRILKAPDPDAIAISPVWATVIMVLCTVLGIIARQIFYHPRRASVSSYLRPLVIAPIIFFPLIGTVQGIAEFTLMQVISFGILAFQNGFFWKEVFEKVLKERGGEDAIDPPEARESPSES</sequence>
<feature type="transmembrane region" description="Helical" evidence="1">
    <location>
        <begin position="75"/>
        <end position="97"/>
    </location>
</feature>
<keyword evidence="1" id="KW-0812">Transmembrane</keyword>
<dbReference type="EMBL" id="WJJP01000699">
    <property type="protein sequence ID" value="MBD3327176.1"/>
    <property type="molecule type" value="Genomic_DNA"/>
</dbReference>
<reference evidence="2" key="1">
    <citation type="submission" date="2019-11" db="EMBL/GenBank/DDBJ databases">
        <title>Microbial mats filling the niche in hypersaline microbial mats.</title>
        <authorList>
            <person name="Wong H.L."/>
            <person name="Macleod F.I."/>
            <person name="White R.A. III"/>
            <person name="Burns B.P."/>
        </authorList>
    </citation>
    <scope>NUCLEOTIDE SEQUENCE</scope>
    <source>
        <strain evidence="2">Rbin_158</strain>
    </source>
</reference>
<comment type="caution">
    <text evidence="2">The sequence shown here is derived from an EMBL/GenBank/DDBJ whole genome shotgun (WGS) entry which is preliminary data.</text>
</comment>
<name>A0A9D5K0K3_9BACT</name>
<proteinExistence type="predicted"/>
<keyword evidence="1" id="KW-0472">Membrane</keyword>
<organism evidence="2 3">
    <name type="scientific">candidate division KSB3 bacterium</name>
    <dbReference type="NCBI Taxonomy" id="2044937"/>
    <lineage>
        <taxon>Bacteria</taxon>
        <taxon>candidate division KSB3</taxon>
    </lineage>
</organism>
<feature type="transmembrane region" description="Helical" evidence="1">
    <location>
        <begin position="32"/>
        <end position="55"/>
    </location>
</feature>
<gene>
    <name evidence="2" type="ORF">GF339_21500</name>
</gene>
<evidence type="ECO:0000313" key="3">
    <source>
        <dbReference type="Proteomes" id="UP000649604"/>
    </source>
</evidence>
<evidence type="ECO:0000256" key="1">
    <source>
        <dbReference type="SAM" id="Phobius"/>
    </source>
</evidence>
<keyword evidence="1" id="KW-1133">Transmembrane helix</keyword>
<feature type="transmembrane region" description="Helical" evidence="1">
    <location>
        <begin position="133"/>
        <end position="154"/>
    </location>
</feature>
<dbReference type="Proteomes" id="UP000649604">
    <property type="component" value="Unassembled WGS sequence"/>
</dbReference>